<evidence type="ECO:0000256" key="10">
    <source>
        <dbReference type="ARBA" id="ARBA00023002"/>
    </source>
</evidence>
<dbReference type="OrthoDB" id="9801033at2"/>
<evidence type="ECO:0000256" key="15">
    <source>
        <dbReference type="ARBA" id="ARBA00031446"/>
    </source>
</evidence>
<dbReference type="RefSeq" id="WP_071858153.1">
    <property type="nucleotide sequence ID" value="NZ_JBHSHK010000008.1"/>
</dbReference>
<dbReference type="GO" id="GO:0046872">
    <property type="term" value="F:metal ion binding"/>
    <property type="evidence" value="ECO:0007669"/>
    <property type="project" value="UniProtKB-KW"/>
</dbReference>
<feature type="binding site" evidence="17">
    <location>
        <position position="134"/>
    </location>
    <ligand>
        <name>[4Fe-4S] cluster</name>
        <dbReference type="ChEBI" id="CHEBI:49883"/>
    </ligand>
</feature>
<keyword evidence="9 17" id="KW-0671">Queuosine biosynthesis</keyword>
<keyword evidence="10 17" id="KW-0560">Oxidoreductase</keyword>
<reference evidence="18 19" key="1">
    <citation type="submission" date="2014-12" db="EMBL/GenBank/DDBJ databases">
        <title>Draft genome sequences of 29 type strains of Enterococci.</title>
        <authorList>
            <person name="Zhong Z."/>
            <person name="Sun Z."/>
            <person name="Liu W."/>
            <person name="Zhang W."/>
            <person name="Zhang H."/>
        </authorList>
    </citation>
    <scope>NUCLEOTIDE SEQUENCE [LARGE SCALE GENOMIC DNA]</scope>
    <source>
        <strain evidence="18 19">DSM 17122</strain>
    </source>
</reference>
<evidence type="ECO:0000256" key="12">
    <source>
        <dbReference type="ARBA" id="ARBA00023014"/>
    </source>
</evidence>
<dbReference type="PANTHER" id="PTHR36701:SF1">
    <property type="entry name" value="EPOXYQUEUOSINE REDUCTASE QUEH"/>
    <property type="match status" value="1"/>
</dbReference>
<evidence type="ECO:0000256" key="16">
    <source>
        <dbReference type="ARBA" id="ARBA00047415"/>
    </source>
</evidence>
<gene>
    <name evidence="17" type="primary">queH</name>
    <name evidence="18" type="ORF">RV04_GL002298</name>
</gene>
<keyword evidence="12 17" id="KW-0411">Iron-sulfur</keyword>
<evidence type="ECO:0000256" key="4">
    <source>
        <dbReference type="ARBA" id="ARBA00012622"/>
    </source>
</evidence>
<sequence>MNTIDATEIVEKMNNQKINYDRVLHKMIQSWEKVDVRPRILIHSCCAPCSTYTLEFLTQYADVTIFFSNSNIHPESEYQRRILVQEKFINDFNTKTENHVDLIVDDYKPNEFIQFMHQNNLTEEPEGGKRCTACFNMRLDLAAKEALERGYDYFGSALTISPKKNSQLINQIGMDIQKIYNTQYLPSDFKKNSGYQRSIEMCKEYDVYRQCYCGCVFAAKQQGCDLKTVNKEAKSFIETLKKTENI</sequence>
<evidence type="ECO:0000256" key="6">
    <source>
        <dbReference type="ARBA" id="ARBA00022485"/>
    </source>
</evidence>
<feature type="binding site" evidence="17">
    <location>
        <position position="46"/>
    </location>
    <ligand>
        <name>[4Fe-4S] cluster</name>
        <dbReference type="ChEBI" id="CHEBI:49883"/>
    </ligand>
</feature>
<feature type="binding site" evidence="17">
    <location>
        <position position="45"/>
    </location>
    <ligand>
        <name>[4Fe-4S] cluster</name>
        <dbReference type="ChEBI" id="CHEBI:49883"/>
    </ligand>
</feature>
<comment type="caution">
    <text evidence="18">The sequence shown here is derived from an EMBL/GenBank/DDBJ whole genome shotgun (WGS) entry which is preliminary data.</text>
</comment>
<organism evidence="18 19">
    <name type="scientific">Enterococcus hermanniensis</name>
    <dbReference type="NCBI Taxonomy" id="249189"/>
    <lineage>
        <taxon>Bacteria</taxon>
        <taxon>Bacillati</taxon>
        <taxon>Bacillota</taxon>
        <taxon>Bacilli</taxon>
        <taxon>Lactobacillales</taxon>
        <taxon>Enterococcaceae</taxon>
        <taxon>Enterococcus</taxon>
    </lineage>
</organism>
<dbReference type="EC" id="1.17.99.6" evidence="4 17"/>
<evidence type="ECO:0000256" key="14">
    <source>
        <dbReference type="ARBA" id="ARBA00023284"/>
    </source>
</evidence>
<dbReference type="STRING" id="249189.RV04_GL002298"/>
<feature type="disulfide bond" description="Redox-active" evidence="17">
    <location>
        <begin position="213"/>
        <end position="215"/>
    </location>
</feature>
<evidence type="ECO:0000256" key="13">
    <source>
        <dbReference type="ARBA" id="ARBA00023157"/>
    </source>
</evidence>
<evidence type="ECO:0000256" key="8">
    <source>
        <dbReference type="ARBA" id="ARBA00022723"/>
    </source>
</evidence>
<comment type="catalytic activity">
    <reaction evidence="16 17">
        <text>epoxyqueuosine(34) in tRNA + AH2 = queuosine(34) in tRNA + A + H2O</text>
        <dbReference type="Rhea" id="RHEA:32159"/>
        <dbReference type="Rhea" id="RHEA-COMP:18571"/>
        <dbReference type="Rhea" id="RHEA-COMP:18582"/>
        <dbReference type="ChEBI" id="CHEBI:13193"/>
        <dbReference type="ChEBI" id="CHEBI:15377"/>
        <dbReference type="ChEBI" id="CHEBI:17499"/>
        <dbReference type="ChEBI" id="CHEBI:194431"/>
        <dbReference type="ChEBI" id="CHEBI:194443"/>
        <dbReference type="EC" id="1.17.99.6"/>
    </reaction>
</comment>
<dbReference type="InterPro" id="IPR003828">
    <property type="entry name" value="QueH"/>
</dbReference>
<dbReference type="GO" id="GO:0052693">
    <property type="term" value="F:epoxyqueuosine reductase activity"/>
    <property type="evidence" value="ECO:0007669"/>
    <property type="project" value="UniProtKB-UniRule"/>
</dbReference>
<comment type="pathway">
    <text evidence="2 17">tRNA modification; tRNA-queuosine biosynthesis.</text>
</comment>
<evidence type="ECO:0000256" key="5">
    <source>
        <dbReference type="ARBA" id="ARBA00016895"/>
    </source>
</evidence>
<dbReference type="Proteomes" id="UP000182077">
    <property type="component" value="Unassembled WGS sequence"/>
</dbReference>
<feature type="binding site" evidence="17">
    <location>
        <position position="131"/>
    </location>
    <ligand>
        <name>[4Fe-4S] cluster</name>
        <dbReference type="ChEBI" id="CHEBI:49883"/>
    </ligand>
</feature>
<dbReference type="GO" id="GO:0051539">
    <property type="term" value="F:4 iron, 4 sulfur cluster binding"/>
    <property type="evidence" value="ECO:0007669"/>
    <property type="project" value="UniProtKB-UniRule"/>
</dbReference>
<comment type="similarity">
    <text evidence="3 17">Belongs to the QueH family.</text>
</comment>
<keyword evidence="7 17" id="KW-0819">tRNA processing</keyword>
<dbReference type="AlphaFoldDB" id="A0A1L8TLU1"/>
<dbReference type="HAMAP" id="MF_02089">
    <property type="entry name" value="QueH"/>
    <property type="match status" value="1"/>
</dbReference>
<name>A0A1L8TLU1_9ENTE</name>
<evidence type="ECO:0000256" key="2">
    <source>
        <dbReference type="ARBA" id="ARBA00004691"/>
    </source>
</evidence>
<evidence type="ECO:0000313" key="18">
    <source>
        <dbReference type="EMBL" id="OJG45250.1"/>
    </source>
</evidence>
<dbReference type="UniPathway" id="UPA00392"/>
<keyword evidence="13 17" id="KW-1015">Disulfide bond</keyword>
<evidence type="ECO:0000256" key="1">
    <source>
        <dbReference type="ARBA" id="ARBA00002268"/>
    </source>
</evidence>
<keyword evidence="14 17" id="KW-0676">Redox-active center</keyword>
<evidence type="ECO:0000256" key="11">
    <source>
        <dbReference type="ARBA" id="ARBA00023004"/>
    </source>
</evidence>
<keyword evidence="11 17" id="KW-0408">Iron</keyword>
<dbReference type="PANTHER" id="PTHR36701">
    <property type="entry name" value="EPOXYQUEUOSINE REDUCTASE QUEH"/>
    <property type="match status" value="1"/>
</dbReference>
<keyword evidence="6 17" id="KW-0004">4Fe-4S</keyword>
<keyword evidence="8 17" id="KW-0479">Metal-binding</keyword>
<dbReference type="Pfam" id="PF02677">
    <property type="entry name" value="QueH"/>
    <property type="match status" value="1"/>
</dbReference>
<evidence type="ECO:0000256" key="9">
    <source>
        <dbReference type="ARBA" id="ARBA00022785"/>
    </source>
</evidence>
<protein>
    <recommendedName>
        <fullName evidence="5 17">Epoxyqueuosine reductase QueH</fullName>
        <ecNumber evidence="4 17">1.17.99.6</ecNumber>
    </recommendedName>
    <alternativeName>
        <fullName evidence="15 17">Queuosine biosynthesis protein QueH</fullName>
    </alternativeName>
</protein>
<evidence type="ECO:0000256" key="17">
    <source>
        <dbReference type="HAMAP-Rule" id="MF_02089"/>
    </source>
</evidence>
<proteinExistence type="inferred from homology"/>
<accession>A0A1L8TLU1</accession>
<evidence type="ECO:0000256" key="7">
    <source>
        <dbReference type="ARBA" id="ARBA00022694"/>
    </source>
</evidence>
<dbReference type="EMBL" id="JXKQ01000007">
    <property type="protein sequence ID" value="OJG45250.1"/>
    <property type="molecule type" value="Genomic_DNA"/>
</dbReference>
<evidence type="ECO:0000256" key="3">
    <source>
        <dbReference type="ARBA" id="ARBA00008207"/>
    </source>
</evidence>
<evidence type="ECO:0000313" key="19">
    <source>
        <dbReference type="Proteomes" id="UP000182077"/>
    </source>
</evidence>
<comment type="function">
    <text evidence="1 17">Catalyzes the conversion of epoxyqueuosine (oQ) to queuosine (Q), which is a hypermodified base found in the wobble positions of tRNA(Asp), tRNA(Asn), tRNA(His) and tRNA(Tyr).</text>
</comment>
<dbReference type="GO" id="GO:0008616">
    <property type="term" value="P:tRNA queuosine(34) biosynthetic process"/>
    <property type="evidence" value="ECO:0007669"/>
    <property type="project" value="UniProtKB-UniRule"/>
</dbReference>
<keyword evidence="19" id="KW-1185">Reference proteome</keyword>